<dbReference type="GO" id="GO:0005737">
    <property type="term" value="C:cytoplasm"/>
    <property type="evidence" value="ECO:0007669"/>
    <property type="project" value="UniProtKB-SubCell"/>
</dbReference>
<evidence type="ECO:0000256" key="13">
    <source>
        <dbReference type="PIRSR" id="PIRSR000350-2"/>
    </source>
</evidence>
<dbReference type="EC" id="1.8.1.4" evidence="3 16"/>
<feature type="domain" description="Pyridine nucleotide-disulphide oxidoreductase dimerisation" evidence="17">
    <location>
        <begin position="337"/>
        <end position="444"/>
    </location>
</feature>
<comment type="caution">
    <text evidence="19">The sequence shown here is derived from an EMBL/GenBank/DDBJ whole genome shotgun (WGS) entry which is preliminary data.</text>
</comment>
<evidence type="ECO:0000313" key="19">
    <source>
        <dbReference type="EMBL" id="TVT30453.1"/>
    </source>
</evidence>
<dbReference type="NCBIfam" id="TIGR01350">
    <property type="entry name" value="lipoamide_DH"/>
    <property type="match status" value="1"/>
</dbReference>
<dbReference type="InterPro" id="IPR012999">
    <property type="entry name" value="Pyr_OxRdtase_I_AS"/>
</dbReference>
<feature type="binding site" evidence="14">
    <location>
        <begin position="175"/>
        <end position="182"/>
    </location>
    <ligand>
        <name>NAD(+)</name>
        <dbReference type="ChEBI" id="CHEBI:57540"/>
    </ligand>
</feature>
<evidence type="ECO:0000256" key="16">
    <source>
        <dbReference type="RuleBase" id="RU003692"/>
    </source>
</evidence>
<feature type="binding site" evidence="14">
    <location>
        <position position="198"/>
    </location>
    <ligand>
        <name>NAD(+)</name>
        <dbReference type="ChEBI" id="CHEBI:57540"/>
    </ligand>
</feature>
<dbReference type="InterPro" id="IPR004099">
    <property type="entry name" value="Pyr_nucl-diS_OxRdtase_dimer"/>
</dbReference>
<evidence type="ECO:0000256" key="6">
    <source>
        <dbReference type="ARBA" id="ARBA00022630"/>
    </source>
</evidence>
<dbReference type="PRINTS" id="PR00368">
    <property type="entry name" value="FADPNR"/>
</dbReference>
<dbReference type="Gene3D" id="3.50.50.60">
    <property type="entry name" value="FAD/NAD(P)-binding domain"/>
    <property type="match status" value="2"/>
</dbReference>
<feature type="domain" description="FAD/NAD(P)-binding" evidence="18">
    <location>
        <begin position="7"/>
        <end position="317"/>
    </location>
</feature>
<keyword evidence="8 16" id="KW-0560">Oxidoreductase</keyword>
<protein>
    <recommendedName>
        <fullName evidence="4 16">Dihydrolipoyl dehydrogenase</fullName>
        <ecNumber evidence="3 16">1.8.1.4</ecNumber>
    </recommendedName>
</protein>
<evidence type="ECO:0000256" key="5">
    <source>
        <dbReference type="ARBA" id="ARBA00022490"/>
    </source>
</evidence>
<proteinExistence type="inferred from homology"/>
<keyword evidence="10" id="KW-1015">Disulfide bond</keyword>
<evidence type="ECO:0000259" key="17">
    <source>
        <dbReference type="Pfam" id="PF02852"/>
    </source>
</evidence>
<dbReference type="InterPro" id="IPR050151">
    <property type="entry name" value="Class-I_Pyr_Nuc-Dis_Oxidored"/>
</dbReference>
<dbReference type="EMBL" id="VJWX01000414">
    <property type="protein sequence ID" value="TVT30453.1"/>
    <property type="molecule type" value="Genomic_DNA"/>
</dbReference>
<evidence type="ECO:0000256" key="14">
    <source>
        <dbReference type="PIRSR" id="PIRSR000350-3"/>
    </source>
</evidence>
<evidence type="ECO:0000256" key="11">
    <source>
        <dbReference type="ARBA" id="ARBA00023284"/>
    </source>
</evidence>
<feature type="binding site" evidence="14">
    <location>
        <position position="52"/>
    </location>
    <ligand>
        <name>FAD</name>
        <dbReference type="ChEBI" id="CHEBI:57692"/>
    </ligand>
</feature>
<comment type="similarity">
    <text evidence="2 16">Belongs to the class-I pyridine nucleotide-disulfide oxidoreductase family.</text>
</comment>
<evidence type="ECO:0000259" key="18">
    <source>
        <dbReference type="Pfam" id="PF07992"/>
    </source>
</evidence>
<dbReference type="PANTHER" id="PTHR22912">
    <property type="entry name" value="DISULFIDE OXIDOREDUCTASE"/>
    <property type="match status" value="1"/>
</dbReference>
<dbReference type="InterPro" id="IPR023753">
    <property type="entry name" value="FAD/NAD-binding_dom"/>
</dbReference>
<dbReference type="PRINTS" id="PR00411">
    <property type="entry name" value="PNDRDTASEI"/>
</dbReference>
<feature type="disulfide bond" description="Redox-active" evidence="15">
    <location>
        <begin position="43"/>
        <end position="48"/>
    </location>
</feature>
<dbReference type="Proteomes" id="UP000320011">
    <property type="component" value="Unassembled WGS sequence"/>
</dbReference>
<dbReference type="GO" id="GO:0006103">
    <property type="term" value="P:2-oxoglutarate metabolic process"/>
    <property type="evidence" value="ECO:0007669"/>
    <property type="project" value="TreeGrafter"/>
</dbReference>
<evidence type="ECO:0000256" key="8">
    <source>
        <dbReference type="ARBA" id="ARBA00023002"/>
    </source>
</evidence>
<evidence type="ECO:0000256" key="9">
    <source>
        <dbReference type="ARBA" id="ARBA00023027"/>
    </source>
</evidence>
<name>A0A558B1V1_9PSEU</name>
<evidence type="ECO:0000256" key="12">
    <source>
        <dbReference type="ARBA" id="ARBA00049187"/>
    </source>
</evidence>
<dbReference type="GO" id="GO:0050660">
    <property type="term" value="F:flavin adenine dinucleotide binding"/>
    <property type="evidence" value="ECO:0007669"/>
    <property type="project" value="InterPro"/>
</dbReference>
<keyword evidence="20" id="KW-1185">Reference proteome</keyword>
<comment type="cofactor">
    <cofactor evidence="14 16">
        <name>FAD</name>
        <dbReference type="ChEBI" id="CHEBI:57692"/>
    </cofactor>
    <text evidence="14 16">Binds 1 FAD per subunit.</text>
</comment>
<keyword evidence="6 16" id="KW-0285">Flavoprotein</keyword>
<dbReference type="GO" id="GO:0004148">
    <property type="term" value="F:dihydrolipoyl dehydrogenase (NADH) activity"/>
    <property type="evidence" value="ECO:0007669"/>
    <property type="project" value="UniProtKB-EC"/>
</dbReference>
<gene>
    <name evidence="19" type="primary">lpdA</name>
    <name evidence="19" type="ORF">FNH05_29125</name>
</gene>
<dbReference type="Pfam" id="PF07992">
    <property type="entry name" value="Pyr_redox_2"/>
    <property type="match status" value="1"/>
</dbReference>
<dbReference type="FunFam" id="3.30.390.30:FF:000001">
    <property type="entry name" value="Dihydrolipoyl dehydrogenase"/>
    <property type="match status" value="1"/>
</dbReference>
<dbReference type="SUPFAM" id="SSF51905">
    <property type="entry name" value="FAD/NAD(P)-binding domain"/>
    <property type="match status" value="1"/>
</dbReference>
<feature type="binding site" evidence="14">
    <location>
        <position position="115"/>
    </location>
    <ligand>
        <name>FAD</name>
        <dbReference type="ChEBI" id="CHEBI:57692"/>
    </ligand>
</feature>
<dbReference type="Gene3D" id="3.30.390.30">
    <property type="match status" value="1"/>
</dbReference>
<accession>A0A558B1V1</accession>
<dbReference type="InterPro" id="IPR016156">
    <property type="entry name" value="FAD/NAD-linked_Rdtase_dimer_sf"/>
</dbReference>
<keyword evidence="11 16" id="KW-0676">Redox-active center</keyword>
<dbReference type="InterPro" id="IPR001100">
    <property type="entry name" value="Pyr_nuc-diS_OxRdtase"/>
</dbReference>
<dbReference type="SUPFAM" id="SSF55424">
    <property type="entry name" value="FAD/NAD-linked reductases, dimerisation (C-terminal) domain"/>
    <property type="match status" value="1"/>
</dbReference>
<evidence type="ECO:0000256" key="2">
    <source>
        <dbReference type="ARBA" id="ARBA00007532"/>
    </source>
</evidence>
<evidence type="ECO:0000256" key="1">
    <source>
        <dbReference type="ARBA" id="ARBA00004496"/>
    </source>
</evidence>
<feature type="binding site" evidence="14">
    <location>
        <position position="262"/>
    </location>
    <ligand>
        <name>NAD(+)</name>
        <dbReference type="ChEBI" id="CHEBI:57540"/>
    </ligand>
</feature>
<dbReference type="PANTHER" id="PTHR22912:SF217">
    <property type="entry name" value="DIHYDROLIPOYL DEHYDROGENASE"/>
    <property type="match status" value="1"/>
</dbReference>
<comment type="catalytic activity">
    <reaction evidence="12 16">
        <text>N(6)-[(R)-dihydrolipoyl]-L-lysyl-[protein] + NAD(+) = N(6)-[(R)-lipoyl]-L-lysyl-[protein] + NADH + H(+)</text>
        <dbReference type="Rhea" id="RHEA:15045"/>
        <dbReference type="Rhea" id="RHEA-COMP:10474"/>
        <dbReference type="Rhea" id="RHEA-COMP:10475"/>
        <dbReference type="ChEBI" id="CHEBI:15378"/>
        <dbReference type="ChEBI" id="CHEBI:57540"/>
        <dbReference type="ChEBI" id="CHEBI:57945"/>
        <dbReference type="ChEBI" id="CHEBI:83099"/>
        <dbReference type="ChEBI" id="CHEBI:83100"/>
        <dbReference type="EC" id="1.8.1.4"/>
    </reaction>
</comment>
<dbReference type="OrthoDB" id="4678789at2"/>
<comment type="subcellular location">
    <subcellularLocation>
        <location evidence="1">Cytoplasm</location>
    </subcellularLocation>
</comment>
<dbReference type="AlphaFoldDB" id="A0A558B1V1"/>
<feature type="active site" description="Proton acceptor" evidence="13">
    <location>
        <position position="434"/>
    </location>
</feature>
<evidence type="ECO:0000256" key="3">
    <source>
        <dbReference type="ARBA" id="ARBA00012608"/>
    </source>
</evidence>
<organism evidence="19 20">
    <name type="scientific">Amycolatopsis rhizosphaerae</name>
    <dbReference type="NCBI Taxonomy" id="2053003"/>
    <lineage>
        <taxon>Bacteria</taxon>
        <taxon>Bacillati</taxon>
        <taxon>Actinomycetota</taxon>
        <taxon>Actinomycetes</taxon>
        <taxon>Pseudonocardiales</taxon>
        <taxon>Pseudonocardiaceae</taxon>
        <taxon>Amycolatopsis</taxon>
    </lineage>
</organism>
<dbReference type="PIRSF" id="PIRSF000350">
    <property type="entry name" value="Mercury_reductase_MerA"/>
    <property type="match status" value="1"/>
</dbReference>
<dbReference type="InterPro" id="IPR006258">
    <property type="entry name" value="Lipoamide_DH"/>
</dbReference>
<dbReference type="InterPro" id="IPR036188">
    <property type="entry name" value="FAD/NAD-bd_sf"/>
</dbReference>
<evidence type="ECO:0000256" key="15">
    <source>
        <dbReference type="PIRSR" id="PIRSR000350-4"/>
    </source>
</evidence>
<evidence type="ECO:0000313" key="20">
    <source>
        <dbReference type="Proteomes" id="UP000320011"/>
    </source>
</evidence>
<reference evidence="19 20" key="1">
    <citation type="submission" date="2019-07" db="EMBL/GenBank/DDBJ databases">
        <authorList>
            <person name="Duangmal K."/>
            <person name="Teo W.F.A."/>
        </authorList>
    </citation>
    <scope>NUCLEOTIDE SEQUENCE [LARGE SCALE GENOMIC DNA]</scope>
    <source>
        <strain evidence="19 20">TBRC 6029</strain>
    </source>
</reference>
<dbReference type="RefSeq" id="WP_144592052.1">
    <property type="nucleotide sequence ID" value="NZ_VJWX01000414.1"/>
</dbReference>
<keyword evidence="14" id="KW-0547">Nucleotide-binding</keyword>
<keyword evidence="9 14" id="KW-0520">NAD</keyword>
<reference evidence="19 20" key="2">
    <citation type="submission" date="2019-08" db="EMBL/GenBank/DDBJ databases">
        <title>Amycolatopsis acidicola sp. nov., isolated from peat swamp forest soil.</title>
        <authorList>
            <person name="Srisuk N."/>
        </authorList>
    </citation>
    <scope>NUCLEOTIDE SEQUENCE [LARGE SCALE GENOMIC DNA]</scope>
    <source>
        <strain evidence="19 20">TBRC 6029</strain>
    </source>
</reference>
<comment type="miscellaneous">
    <text evidence="16">The active site is a redox-active disulfide bond.</text>
</comment>
<sequence length="457" mass="48098">MTDAGPDLVILGGGSGGYAAAFRAAELGLSVVLVEKDKLGGTCLHRGCIPTKALLHAAEVADTAREGEQFGVKTTLEGIDIAGVHKYKDAVVSRLYKGLQGLAKAHKVTIVEGTGTFVGGTTVEVEGQRYTGKNVILATGSYSRTLPGLELGGRIIASDDALTLDYIPEKVVVLGGGVIGVEFASVWASFGVDVTIVEALPRLVPNEDEFASKQLERAFRRRKIAFKTGVKFTGAKQDENGVSVSLESGETLEADLLLVAVGRGPNTAGHGYEEAGVRMERGFVLTDERLRTNLPNVYAVGDIVPGLQLAHRGFAQGIFVAEELAGLEPRVIEEAGIPRVTYSHPEVASVGLTESAAKEKYGTGVTTFTYDLAGNGKSQILKTSGAVKLIKAPDGPVVGLHLVGDRVGELIGEAQLIYNWEAFPEDVAPLIHAHPTQTEALGEAHLALAGKPLHVHS</sequence>
<keyword evidence="5" id="KW-0963">Cytoplasm</keyword>
<evidence type="ECO:0000256" key="10">
    <source>
        <dbReference type="ARBA" id="ARBA00023157"/>
    </source>
</evidence>
<dbReference type="PROSITE" id="PS00076">
    <property type="entry name" value="PYRIDINE_REDOX_1"/>
    <property type="match status" value="1"/>
</dbReference>
<keyword evidence="7 14" id="KW-0274">FAD</keyword>
<evidence type="ECO:0000256" key="7">
    <source>
        <dbReference type="ARBA" id="ARBA00022827"/>
    </source>
</evidence>
<feature type="binding site" evidence="14">
    <location>
        <position position="302"/>
    </location>
    <ligand>
        <name>FAD</name>
        <dbReference type="ChEBI" id="CHEBI:57692"/>
    </ligand>
</feature>
<evidence type="ECO:0000256" key="4">
    <source>
        <dbReference type="ARBA" id="ARBA00016961"/>
    </source>
</evidence>
<dbReference type="Pfam" id="PF02852">
    <property type="entry name" value="Pyr_redox_dim"/>
    <property type="match status" value="1"/>
</dbReference>
<feature type="binding site" evidence="14">
    <location>
        <begin position="139"/>
        <end position="141"/>
    </location>
    <ligand>
        <name>FAD</name>
        <dbReference type="ChEBI" id="CHEBI:57692"/>
    </ligand>
</feature>